<protein>
    <recommendedName>
        <fullName evidence="3">GRAM domain-containing protein</fullName>
    </recommendedName>
</protein>
<evidence type="ECO:0000256" key="1">
    <source>
        <dbReference type="ARBA" id="ARBA00009414"/>
    </source>
</evidence>
<dbReference type="Pfam" id="PF02893">
    <property type="entry name" value="GRAM"/>
    <property type="match status" value="1"/>
</dbReference>
<proteinExistence type="inferred from homology"/>
<dbReference type="AlphaFoldDB" id="A0AAQ3WMA1"/>
<feature type="compositionally biased region" description="Low complexity" evidence="2">
    <location>
        <begin position="108"/>
        <end position="122"/>
    </location>
</feature>
<sequence>MLGDGLAPCAATHPKSSTTQHVCSTVTAQVAQVKVAVISTRRQNGPARYQPSVPLLGRPRSLPAHALPSTCRAPRPPAQSTTTTQHLAGSSPAPADTDPQSPMDPKPDANAPAPAASTPAEHAAYPRLSPEEMAPPPPPVVPPAGANPYVLSAPSPNPPAKSARENLREMFGMVGKKFNDAARKTEGIAGDVWQHLKTGSSITDTAMNRIAQISKVISEGGYDKIFQQTFECLPDEKLKKAYVCYLSTSHGPIMGVLYLSTVKIAFGSDSPVTYVTEDNKTESSFYKVVLPLPHLRSVTPTASQQNPAERHIQVTSVDNHEFWFMGFVNYDSAVKNLQEAVNGVHGA</sequence>
<dbReference type="Proteomes" id="UP001341281">
    <property type="component" value="Chromosome 03"/>
</dbReference>
<dbReference type="Gene3D" id="2.30.29.30">
    <property type="entry name" value="Pleckstrin-homology domain (PH domain)/Phosphotyrosine-binding domain (PTB)"/>
    <property type="match status" value="1"/>
</dbReference>
<name>A0AAQ3WMA1_PASNO</name>
<dbReference type="EMBL" id="CP144747">
    <property type="protein sequence ID" value="WVZ66718.1"/>
    <property type="molecule type" value="Genomic_DNA"/>
</dbReference>
<dbReference type="InterPro" id="IPR011993">
    <property type="entry name" value="PH-like_dom_sf"/>
</dbReference>
<dbReference type="PANTHER" id="PTHR31969">
    <property type="entry name" value="GEM-LIKE PROTEIN 2"/>
    <property type="match status" value="1"/>
</dbReference>
<evidence type="ECO:0000313" key="4">
    <source>
        <dbReference type="EMBL" id="WVZ66718.1"/>
    </source>
</evidence>
<gene>
    <name evidence="4" type="ORF">U9M48_015904</name>
</gene>
<feature type="region of interest" description="Disordered" evidence="2">
    <location>
        <begin position="45"/>
        <end position="122"/>
    </location>
</feature>
<keyword evidence="5" id="KW-1185">Reference proteome</keyword>
<organism evidence="4 5">
    <name type="scientific">Paspalum notatum var. saurae</name>
    <dbReference type="NCBI Taxonomy" id="547442"/>
    <lineage>
        <taxon>Eukaryota</taxon>
        <taxon>Viridiplantae</taxon>
        <taxon>Streptophyta</taxon>
        <taxon>Embryophyta</taxon>
        <taxon>Tracheophyta</taxon>
        <taxon>Spermatophyta</taxon>
        <taxon>Magnoliopsida</taxon>
        <taxon>Liliopsida</taxon>
        <taxon>Poales</taxon>
        <taxon>Poaceae</taxon>
        <taxon>PACMAD clade</taxon>
        <taxon>Panicoideae</taxon>
        <taxon>Andropogonodae</taxon>
        <taxon>Paspaleae</taxon>
        <taxon>Paspalinae</taxon>
        <taxon>Paspalum</taxon>
    </lineage>
</organism>
<comment type="similarity">
    <text evidence="1">Belongs to the GEM family.</text>
</comment>
<feature type="compositionally biased region" description="Polar residues" evidence="2">
    <location>
        <begin position="78"/>
        <end position="88"/>
    </location>
</feature>
<evidence type="ECO:0000256" key="2">
    <source>
        <dbReference type="SAM" id="MobiDB-lite"/>
    </source>
</evidence>
<evidence type="ECO:0000259" key="3">
    <source>
        <dbReference type="SMART" id="SM00568"/>
    </source>
</evidence>
<dbReference type="InterPro" id="IPR004182">
    <property type="entry name" value="GRAM"/>
</dbReference>
<feature type="domain" description="GRAM" evidence="3">
    <location>
        <begin position="224"/>
        <end position="302"/>
    </location>
</feature>
<reference evidence="4 5" key="1">
    <citation type="submission" date="2024-02" db="EMBL/GenBank/DDBJ databases">
        <title>High-quality chromosome-scale genome assembly of Pensacola bahiagrass (Paspalum notatum Flugge var. saurae).</title>
        <authorList>
            <person name="Vega J.M."/>
            <person name="Podio M."/>
            <person name="Orjuela J."/>
            <person name="Siena L.A."/>
            <person name="Pessino S.C."/>
            <person name="Combes M.C."/>
            <person name="Mariac C."/>
            <person name="Albertini E."/>
            <person name="Pupilli F."/>
            <person name="Ortiz J.P.A."/>
            <person name="Leblanc O."/>
        </authorList>
    </citation>
    <scope>NUCLEOTIDE SEQUENCE [LARGE SCALE GENOMIC DNA]</scope>
    <source>
        <strain evidence="4">R1</strain>
        <tissue evidence="4">Leaf</tissue>
    </source>
</reference>
<accession>A0AAQ3WMA1</accession>
<evidence type="ECO:0000313" key="5">
    <source>
        <dbReference type="Proteomes" id="UP001341281"/>
    </source>
</evidence>
<dbReference type="InterPro" id="IPR037848">
    <property type="entry name" value="GEM-like"/>
</dbReference>
<dbReference type="SMART" id="SM00568">
    <property type="entry name" value="GRAM"/>
    <property type="match status" value="1"/>
</dbReference>